<gene>
    <name evidence="3" type="ORF">KSX_73540</name>
</gene>
<dbReference type="Gene3D" id="1.10.260.40">
    <property type="entry name" value="lambda repressor-like DNA-binding domains"/>
    <property type="match status" value="1"/>
</dbReference>
<organism evidence="3 4">
    <name type="scientific">Ktedonospora formicarum</name>
    <dbReference type="NCBI Taxonomy" id="2778364"/>
    <lineage>
        <taxon>Bacteria</taxon>
        <taxon>Bacillati</taxon>
        <taxon>Chloroflexota</taxon>
        <taxon>Ktedonobacteria</taxon>
        <taxon>Ktedonobacterales</taxon>
        <taxon>Ktedonobacteraceae</taxon>
        <taxon>Ktedonospora</taxon>
    </lineage>
</organism>
<dbReference type="GO" id="GO:0003677">
    <property type="term" value="F:DNA binding"/>
    <property type="evidence" value="ECO:0007669"/>
    <property type="project" value="UniProtKB-KW"/>
</dbReference>
<dbReference type="SUPFAM" id="SSF47413">
    <property type="entry name" value="lambda repressor-like DNA-binding domains"/>
    <property type="match status" value="1"/>
</dbReference>
<comment type="caution">
    <text evidence="3">The sequence shown here is derived from an EMBL/GenBank/DDBJ whole genome shotgun (WGS) entry which is preliminary data.</text>
</comment>
<dbReference type="PROSITE" id="PS50943">
    <property type="entry name" value="HTH_CROC1"/>
    <property type="match status" value="1"/>
</dbReference>
<dbReference type="SMART" id="SM00530">
    <property type="entry name" value="HTH_XRE"/>
    <property type="match status" value="1"/>
</dbReference>
<accession>A0A8J3I5U5</accession>
<keyword evidence="1" id="KW-0238">DNA-binding</keyword>
<evidence type="ECO:0000256" key="1">
    <source>
        <dbReference type="ARBA" id="ARBA00023125"/>
    </source>
</evidence>
<dbReference type="PANTHER" id="PTHR46558">
    <property type="entry name" value="TRACRIPTIONAL REGULATORY PROTEIN-RELATED-RELATED"/>
    <property type="match status" value="1"/>
</dbReference>
<dbReference type="CDD" id="cd00093">
    <property type="entry name" value="HTH_XRE"/>
    <property type="match status" value="1"/>
</dbReference>
<dbReference type="Proteomes" id="UP000612362">
    <property type="component" value="Unassembled WGS sequence"/>
</dbReference>
<protein>
    <recommendedName>
        <fullName evidence="2">HTH cro/C1-type domain-containing protein</fullName>
    </recommendedName>
</protein>
<evidence type="ECO:0000313" key="3">
    <source>
        <dbReference type="EMBL" id="GHO49191.1"/>
    </source>
</evidence>
<dbReference type="EMBL" id="BNJF01000004">
    <property type="protein sequence ID" value="GHO49191.1"/>
    <property type="molecule type" value="Genomic_DNA"/>
</dbReference>
<sequence>MQISFATRLRQARLNQQLTQEDVAEYLDIATITVARWEQGKAIPNIFSVQRLCQLYHLSPNDLLAIEENNETEAPYEALGQVYQITITLQLSAPSATEQYETPPFSCSGEQLFQALLLLHHLPPSENFIQLQTHERRKLIG</sequence>
<dbReference type="InterPro" id="IPR010982">
    <property type="entry name" value="Lambda_DNA-bd_dom_sf"/>
</dbReference>
<keyword evidence="4" id="KW-1185">Reference proteome</keyword>
<reference evidence="3" key="1">
    <citation type="submission" date="2020-10" db="EMBL/GenBank/DDBJ databases">
        <title>Taxonomic study of unclassified bacteria belonging to the class Ktedonobacteria.</title>
        <authorList>
            <person name="Yabe S."/>
            <person name="Wang C.M."/>
            <person name="Zheng Y."/>
            <person name="Sakai Y."/>
            <person name="Cavaletti L."/>
            <person name="Monciardini P."/>
            <person name="Donadio S."/>
        </authorList>
    </citation>
    <scope>NUCLEOTIDE SEQUENCE</scope>
    <source>
        <strain evidence="3">SOSP1-1</strain>
    </source>
</reference>
<dbReference type="PANTHER" id="PTHR46558:SF4">
    <property type="entry name" value="DNA-BIDING PHAGE PROTEIN"/>
    <property type="match status" value="1"/>
</dbReference>
<dbReference type="InterPro" id="IPR001387">
    <property type="entry name" value="Cro/C1-type_HTH"/>
</dbReference>
<dbReference type="Pfam" id="PF01381">
    <property type="entry name" value="HTH_3"/>
    <property type="match status" value="1"/>
</dbReference>
<evidence type="ECO:0000259" key="2">
    <source>
        <dbReference type="PROSITE" id="PS50943"/>
    </source>
</evidence>
<proteinExistence type="predicted"/>
<feature type="domain" description="HTH cro/C1-type" evidence="2">
    <location>
        <begin position="9"/>
        <end position="63"/>
    </location>
</feature>
<name>A0A8J3I5U5_9CHLR</name>
<evidence type="ECO:0000313" key="4">
    <source>
        <dbReference type="Proteomes" id="UP000612362"/>
    </source>
</evidence>
<dbReference type="RefSeq" id="WP_220198299.1">
    <property type="nucleotide sequence ID" value="NZ_BNJF01000004.1"/>
</dbReference>
<dbReference type="AlphaFoldDB" id="A0A8J3I5U5"/>